<evidence type="ECO:0000256" key="3">
    <source>
        <dbReference type="ARBA" id="ARBA00022833"/>
    </source>
</evidence>
<feature type="domain" description="RING-type" evidence="7">
    <location>
        <begin position="466"/>
        <end position="507"/>
    </location>
</feature>
<dbReference type="AlphaFoldDB" id="A0A9W6ZTU0"/>
<dbReference type="Pfam" id="PF24681">
    <property type="entry name" value="Kelch_KLHDC2_KLHL20_DRC7"/>
    <property type="match status" value="1"/>
</dbReference>
<dbReference type="GO" id="GO:0061630">
    <property type="term" value="F:ubiquitin protein ligase activity"/>
    <property type="evidence" value="ECO:0007669"/>
    <property type="project" value="TreeGrafter"/>
</dbReference>
<dbReference type="InterPro" id="IPR015915">
    <property type="entry name" value="Kelch-typ_b-propeller"/>
</dbReference>
<dbReference type="Pfam" id="PF13639">
    <property type="entry name" value="zf-RING_2"/>
    <property type="match status" value="1"/>
</dbReference>
<dbReference type="GO" id="GO:0005634">
    <property type="term" value="C:nucleus"/>
    <property type="evidence" value="ECO:0007669"/>
    <property type="project" value="TreeGrafter"/>
</dbReference>
<proteinExistence type="predicted"/>
<evidence type="ECO:0000256" key="2">
    <source>
        <dbReference type="ARBA" id="ARBA00022771"/>
    </source>
</evidence>
<dbReference type="GO" id="GO:0006511">
    <property type="term" value="P:ubiquitin-dependent protein catabolic process"/>
    <property type="evidence" value="ECO:0007669"/>
    <property type="project" value="TreeGrafter"/>
</dbReference>
<accession>A0A9W6ZTU0</accession>
<comment type="caution">
    <text evidence="8">The sequence shown here is derived from an EMBL/GenBank/DDBJ whole genome shotgun (WGS) entry which is preliminary data.</text>
</comment>
<dbReference type="EMBL" id="BRXW01000448">
    <property type="protein sequence ID" value="GMH55825.1"/>
    <property type="molecule type" value="Genomic_DNA"/>
</dbReference>
<dbReference type="OrthoDB" id="199876at2759"/>
<sequence length="565" mass="62080">MTDPTHPSSYSTSSDFVTSLLSPFVPPSEQSESRRLSSGWDLLDLSPLPPSRRSHGLAFDDDQSLIISFGFHSSQPNSFQSLNDVWKFTPPETYDKLTSGGGLETGSHLSCVFENKLYITGGLKFQNQQWSNPSETSLHVLNLDDPTAGWESFDLPSIPSRGELAGGCVGGKMYFHGGLMIKGSNVLGMSDFWEVDLETKQESRLPSGPGARFSHAADVDDERFCLSAGRAFKPSGSWYMLSDLHCYDHNSKQWSDVTPSNYYERVYHSLNLYDGDLYQFGGYRSLVSGGKVVAMVDNDLLKTELTSSQWYQFNNGSSVPVRFQHAAKVMGEDLVLYGGRFETTDDCKAVNSLALNTLNSDDFILAPGDAGDEYDMSGGVHLVVAAMIITGLMLLAVFGAIRRRAAERGEEAGGMFGRSNNAGLEQAQIDEIPITTYQKKSLRRPSGAAVLDESADENDEGEGETCSICLCDFCQGDQIRELPCSHIFHPECVDTWLKRNSSCPACRQSIRTMQRANEVRERLQRVDSAGGESPGRGLLGNSREGGVSLEMTEISVRREGNEENI</sequence>
<gene>
    <name evidence="8" type="ORF">TrLO_g6519</name>
</gene>
<dbReference type="PANTHER" id="PTHR45931:SF3">
    <property type="entry name" value="RING ZINC FINGER-CONTAINING PROTEIN"/>
    <property type="match status" value="1"/>
</dbReference>
<dbReference type="SUPFAM" id="SSF57850">
    <property type="entry name" value="RING/U-box"/>
    <property type="match status" value="1"/>
</dbReference>
<dbReference type="Gene3D" id="2.120.10.80">
    <property type="entry name" value="Kelch-type beta propeller"/>
    <property type="match status" value="1"/>
</dbReference>
<feature type="transmembrane region" description="Helical" evidence="6">
    <location>
        <begin position="380"/>
        <end position="401"/>
    </location>
</feature>
<dbReference type="PROSITE" id="PS50089">
    <property type="entry name" value="ZF_RING_2"/>
    <property type="match status" value="1"/>
</dbReference>
<name>A0A9W6ZTU0_9STRA</name>
<evidence type="ECO:0000256" key="1">
    <source>
        <dbReference type="ARBA" id="ARBA00022723"/>
    </source>
</evidence>
<dbReference type="InterPro" id="IPR001841">
    <property type="entry name" value="Znf_RING"/>
</dbReference>
<dbReference type="CDD" id="cd16454">
    <property type="entry name" value="RING-H2_PA-TM-RING"/>
    <property type="match status" value="1"/>
</dbReference>
<dbReference type="Proteomes" id="UP001165122">
    <property type="component" value="Unassembled WGS sequence"/>
</dbReference>
<evidence type="ECO:0000256" key="5">
    <source>
        <dbReference type="SAM" id="MobiDB-lite"/>
    </source>
</evidence>
<keyword evidence="6" id="KW-0812">Transmembrane</keyword>
<evidence type="ECO:0000256" key="6">
    <source>
        <dbReference type="SAM" id="Phobius"/>
    </source>
</evidence>
<keyword evidence="9" id="KW-1185">Reference proteome</keyword>
<keyword evidence="2 4" id="KW-0863">Zinc-finger</keyword>
<dbReference type="Gene3D" id="3.30.40.10">
    <property type="entry name" value="Zinc/RING finger domain, C3HC4 (zinc finger)"/>
    <property type="match status" value="1"/>
</dbReference>
<evidence type="ECO:0000313" key="9">
    <source>
        <dbReference type="Proteomes" id="UP001165122"/>
    </source>
</evidence>
<feature type="region of interest" description="Disordered" evidence="5">
    <location>
        <begin position="524"/>
        <end position="545"/>
    </location>
</feature>
<reference evidence="9" key="1">
    <citation type="journal article" date="2023" name="Commun. Biol.">
        <title>Genome analysis of Parmales, the sister group of diatoms, reveals the evolutionary specialization of diatoms from phago-mixotrophs to photoautotrophs.</title>
        <authorList>
            <person name="Ban H."/>
            <person name="Sato S."/>
            <person name="Yoshikawa S."/>
            <person name="Yamada K."/>
            <person name="Nakamura Y."/>
            <person name="Ichinomiya M."/>
            <person name="Sato N."/>
            <person name="Blanc-Mathieu R."/>
            <person name="Endo H."/>
            <person name="Kuwata A."/>
            <person name="Ogata H."/>
        </authorList>
    </citation>
    <scope>NUCLEOTIDE SEQUENCE [LARGE SCALE GENOMIC DNA]</scope>
    <source>
        <strain evidence="9">NIES 3700</strain>
    </source>
</reference>
<evidence type="ECO:0000313" key="8">
    <source>
        <dbReference type="EMBL" id="GMH55825.1"/>
    </source>
</evidence>
<evidence type="ECO:0000256" key="4">
    <source>
        <dbReference type="PROSITE-ProRule" id="PRU00175"/>
    </source>
</evidence>
<protein>
    <recommendedName>
        <fullName evidence="7">RING-type domain-containing protein</fullName>
    </recommendedName>
</protein>
<keyword evidence="6" id="KW-1133">Transmembrane helix</keyword>
<organism evidence="8 9">
    <name type="scientific">Triparma laevis f. longispina</name>
    <dbReference type="NCBI Taxonomy" id="1714387"/>
    <lineage>
        <taxon>Eukaryota</taxon>
        <taxon>Sar</taxon>
        <taxon>Stramenopiles</taxon>
        <taxon>Ochrophyta</taxon>
        <taxon>Bolidophyceae</taxon>
        <taxon>Parmales</taxon>
        <taxon>Triparmaceae</taxon>
        <taxon>Triparma</taxon>
    </lineage>
</organism>
<dbReference type="SMART" id="SM00184">
    <property type="entry name" value="RING"/>
    <property type="match status" value="1"/>
</dbReference>
<dbReference type="PANTHER" id="PTHR45931">
    <property type="entry name" value="SI:CH211-59O9.10"/>
    <property type="match status" value="1"/>
</dbReference>
<keyword evidence="1" id="KW-0479">Metal-binding</keyword>
<dbReference type="GO" id="GO:0008270">
    <property type="term" value="F:zinc ion binding"/>
    <property type="evidence" value="ECO:0007669"/>
    <property type="project" value="UniProtKB-KW"/>
</dbReference>
<keyword evidence="3" id="KW-0862">Zinc</keyword>
<dbReference type="InterPro" id="IPR051834">
    <property type="entry name" value="RING_finger_E3_ligase"/>
</dbReference>
<evidence type="ECO:0000259" key="7">
    <source>
        <dbReference type="PROSITE" id="PS50089"/>
    </source>
</evidence>
<keyword evidence="6" id="KW-0472">Membrane</keyword>
<dbReference type="InterPro" id="IPR013083">
    <property type="entry name" value="Znf_RING/FYVE/PHD"/>
</dbReference>
<dbReference type="SUPFAM" id="SSF117281">
    <property type="entry name" value="Kelch motif"/>
    <property type="match status" value="2"/>
</dbReference>